<evidence type="ECO:0000313" key="11">
    <source>
        <dbReference type="EMBL" id="CAL81914.1"/>
    </source>
</evidence>
<keyword evidence="2" id="KW-0813">Transport</keyword>
<keyword evidence="12" id="KW-1185">Reference proteome</keyword>
<keyword evidence="7" id="KW-0406">Ion transport</keyword>
<feature type="transmembrane region" description="Helical" evidence="9">
    <location>
        <begin position="96"/>
        <end position="118"/>
    </location>
</feature>
<keyword evidence="3" id="KW-0050">Antiport</keyword>
<organism evidence="11 12">
    <name type="scientific">Clostridium botulinum (strain Hall / ATCC 3502 / NCTC 13319 / Type A)</name>
    <dbReference type="NCBI Taxonomy" id="441771"/>
    <lineage>
        <taxon>Bacteria</taxon>
        <taxon>Bacillati</taxon>
        <taxon>Bacillota</taxon>
        <taxon>Clostridia</taxon>
        <taxon>Eubacteriales</taxon>
        <taxon>Clostridiaceae</taxon>
        <taxon>Clostridium</taxon>
    </lineage>
</organism>
<dbReference type="PANTHER" id="PTHR32507">
    <property type="entry name" value="NA(+)/H(+) ANTIPORTER 1"/>
    <property type="match status" value="1"/>
</dbReference>
<evidence type="ECO:0000313" key="12">
    <source>
        <dbReference type="Proteomes" id="UP000001986"/>
    </source>
</evidence>
<feature type="transmembrane region" description="Helical" evidence="9">
    <location>
        <begin position="6"/>
        <end position="28"/>
    </location>
</feature>
<feature type="transmembrane region" description="Helical" evidence="9">
    <location>
        <begin position="196"/>
        <end position="213"/>
    </location>
</feature>
<dbReference type="GO" id="GO:0005886">
    <property type="term" value="C:plasma membrane"/>
    <property type="evidence" value="ECO:0007669"/>
    <property type="project" value="UniProtKB-SubCell"/>
</dbReference>
<dbReference type="GO" id="GO:0015386">
    <property type="term" value="F:potassium:proton antiporter activity"/>
    <property type="evidence" value="ECO:0000318"/>
    <property type="project" value="GO_Central"/>
</dbReference>
<accession>A5HYQ5</accession>
<dbReference type="HOGENOM" id="CLU_005912_9_3_9"/>
<dbReference type="PATRIC" id="fig|413999.7.peg.363"/>
<feature type="transmembrane region" description="Helical" evidence="9">
    <location>
        <begin position="379"/>
        <end position="397"/>
    </location>
</feature>
<reference evidence="11 12" key="1">
    <citation type="journal article" date="2007" name="Genome Res.">
        <title>Genome sequence of a proteolytic (Group I) Clostridium botulinum strain Hall A and comparative analysis of the clostridial genomes.</title>
        <authorList>
            <person name="Sebaihia M."/>
            <person name="Peck M.W."/>
            <person name="Minton N.P."/>
            <person name="Thomson N.R."/>
            <person name="Holden M.T.G."/>
            <person name="Mitchell W.J."/>
            <person name="Carter A.T."/>
            <person name="Bentley S.D."/>
            <person name="Mason D.R."/>
            <person name="Crossman L."/>
            <person name="Paul C.J."/>
            <person name="Ivens A."/>
            <person name="Wells-Bennik M.H.J."/>
            <person name="Davis I.J."/>
            <person name="Cerdeno-Tarraga A.M."/>
            <person name="Churcher C."/>
            <person name="Quail M.A."/>
            <person name="Chillingworth T."/>
            <person name="Feltwell T."/>
            <person name="Fraser A."/>
            <person name="Goodhead I."/>
            <person name="Hance Z."/>
            <person name="Jagels K."/>
            <person name="Larke N."/>
            <person name="Maddison M."/>
            <person name="Moule S."/>
            <person name="Mungall K."/>
            <person name="Norbertczak H."/>
            <person name="Rabbinowitsch E."/>
            <person name="Sanders M."/>
            <person name="Simmonds M."/>
            <person name="White B."/>
            <person name="Whithead S."/>
            <person name="Parkhill J."/>
        </authorList>
    </citation>
    <scope>NUCLEOTIDE SEQUENCE [LARGE SCALE GENOMIC DNA]</scope>
    <source>
        <strain evidence="12">Hall / ATCC 3502 / NCTC 13319 / Type A [Sanger]</strain>
    </source>
</reference>
<keyword evidence="8 9" id="KW-0472">Membrane</keyword>
<sequence>MKMETNVILSANNILKLIALVILAGVVFGKISRKVNLPDVVLFILAGVILGPEVLNLINIDSYPVGNQLILTFGAAYILYDGGREIDLKVFNEVKISVLLLSTLGVLISTGITGFFVYKIFHIDFIYALLLGAIISSTDPSVLVPLFKNMNVSNKLKQTIISESAFNDAAAAIVTFAILGVIAGGEFSLGKSIFELLKSSLGGILIGGIFGYISTKLIAGEKYAFLKEFPSEVSIVAVIGTYLIADKLGVSGFMAVFIIGMVCGNKKRINCCIPDEYNQTHLRFKEVLTIILRMMIFVLLGSHIDFGVLSKYFTKDLMVVALLIFVSRPVSAFLSVIFDRKAKWNIKEIIYLMWVRETGVIPAALVGMLLTMHIKNSDIIASVTFITIIITLTFQASTSKSLAKLLKLDLDEGKKEIAVDSIKI</sequence>
<feature type="transmembrane region" description="Helical" evidence="9">
    <location>
        <begin position="169"/>
        <end position="189"/>
    </location>
</feature>
<name>A5HYQ5_CLOBH</name>
<dbReference type="GO" id="GO:0030007">
    <property type="term" value="P:intracellular potassium ion homeostasis"/>
    <property type="evidence" value="ECO:0000318"/>
    <property type="project" value="GO_Central"/>
</dbReference>
<keyword evidence="4" id="KW-1003">Cell membrane</keyword>
<protein>
    <submittedName>
        <fullName evidence="11">Na(+)/H(+) antiporter</fullName>
    </submittedName>
</protein>
<dbReference type="InterPro" id="IPR038770">
    <property type="entry name" value="Na+/solute_symporter_sf"/>
</dbReference>
<feature type="transmembrane region" description="Helical" evidence="9">
    <location>
        <begin position="287"/>
        <end position="306"/>
    </location>
</feature>
<dbReference type="InterPro" id="IPR006153">
    <property type="entry name" value="Cation/H_exchanger_TM"/>
</dbReference>
<feature type="transmembrane region" description="Helical" evidence="9">
    <location>
        <begin position="318"/>
        <end position="338"/>
    </location>
</feature>
<dbReference type="Gene3D" id="1.20.1530.20">
    <property type="match status" value="1"/>
</dbReference>
<dbReference type="AlphaFoldDB" id="A5HYQ5"/>
<evidence type="ECO:0000256" key="9">
    <source>
        <dbReference type="SAM" id="Phobius"/>
    </source>
</evidence>
<evidence type="ECO:0000256" key="6">
    <source>
        <dbReference type="ARBA" id="ARBA00022989"/>
    </source>
</evidence>
<evidence type="ECO:0000256" key="2">
    <source>
        <dbReference type="ARBA" id="ARBA00022448"/>
    </source>
</evidence>
<dbReference type="KEGG" id="cbo:CBO0361"/>
<feature type="transmembrane region" description="Helical" evidence="9">
    <location>
        <begin position="350"/>
        <end position="373"/>
    </location>
</feature>
<evidence type="ECO:0000256" key="4">
    <source>
        <dbReference type="ARBA" id="ARBA00022475"/>
    </source>
</evidence>
<evidence type="ECO:0000256" key="5">
    <source>
        <dbReference type="ARBA" id="ARBA00022692"/>
    </source>
</evidence>
<feature type="transmembrane region" description="Helical" evidence="9">
    <location>
        <begin position="125"/>
        <end position="147"/>
    </location>
</feature>
<proteinExistence type="predicted"/>
<keyword evidence="6 9" id="KW-1133">Transmembrane helix</keyword>
<evidence type="ECO:0000256" key="7">
    <source>
        <dbReference type="ARBA" id="ARBA00023065"/>
    </source>
</evidence>
<evidence type="ECO:0000256" key="8">
    <source>
        <dbReference type="ARBA" id="ARBA00023136"/>
    </source>
</evidence>
<gene>
    <name evidence="11" type="ordered locus">CBO0361</name>
</gene>
<evidence type="ECO:0000259" key="10">
    <source>
        <dbReference type="Pfam" id="PF00999"/>
    </source>
</evidence>
<dbReference type="EMBL" id="AM412317">
    <property type="protein sequence ID" value="CAL81914.1"/>
    <property type="molecule type" value="Genomic_DNA"/>
</dbReference>
<keyword evidence="5 9" id="KW-0812">Transmembrane</keyword>
<feature type="transmembrane region" description="Helical" evidence="9">
    <location>
        <begin position="40"/>
        <end position="58"/>
    </location>
</feature>
<evidence type="ECO:0000256" key="3">
    <source>
        <dbReference type="ARBA" id="ARBA00022449"/>
    </source>
</evidence>
<evidence type="ECO:0000256" key="1">
    <source>
        <dbReference type="ARBA" id="ARBA00004651"/>
    </source>
</evidence>
<feature type="domain" description="Cation/H+ exchanger transmembrane" evidence="10">
    <location>
        <begin position="26"/>
        <end position="402"/>
    </location>
</feature>
<dbReference type="PANTHER" id="PTHR32507:SF0">
    <property type="entry name" value="NA(+)_H(+) ANTIPORTER 2-RELATED"/>
    <property type="match status" value="1"/>
</dbReference>
<feature type="transmembrane region" description="Helical" evidence="9">
    <location>
        <begin position="233"/>
        <end position="259"/>
    </location>
</feature>
<dbReference type="Pfam" id="PF00999">
    <property type="entry name" value="Na_H_Exchanger"/>
    <property type="match status" value="1"/>
</dbReference>
<dbReference type="Proteomes" id="UP000001986">
    <property type="component" value="Chromosome"/>
</dbReference>
<comment type="subcellular location">
    <subcellularLocation>
        <location evidence="1">Cell membrane</location>
        <topology evidence="1">Multi-pass membrane protein</topology>
    </subcellularLocation>
</comment>